<evidence type="ECO:0000313" key="7">
    <source>
        <dbReference type="Proteomes" id="UP000196573"/>
    </source>
</evidence>
<dbReference type="SUPFAM" id="SSF53850">
    <property type="entry name" value="Periplasmic binding protein-like II"/>
    <property type="match status" value="1"/>
</dbReference>
<dbReference type="RefSeq" id="WP_087109658.1">
    <property type="nucleotide sequence ID" value="NZ_CBCSCN010000002.1"/>
</dbReference>
<keyword evidence="3 4" id="KW-0732">Signal</keyword>
<dbReference type="GO" id="GO:0006865">
    <property type="term" value="P:amino acid transport"/>
    <property type="evidence" value="ECO:0007669"/>
    <property type="project" value="TreeGrafter"/>
</dbReference>
<dbReference type="Pfam" id="PF00497">
    <property type="entry name" value="SBP_bac_3"/>
    <property type="match status" value="1"/>
</dbReference>
<dbReference type="PANTHER" id="PTHR30085:SF7">
    <property type="entry name" value="AMINO-ACID ABC TRANSPORTER-BINDING PROTEIN YHDW-RELATED"/>
    <property type="match status" value="1"/>
</dbReference>
<dbReference type="CDD" id="cd13692">
    <property type="entry name" value="PBP2_BztA"/>
    <property type="match status" value="1"/>
</dbReference>
<proteinExistence type="inferred from homology"/>
<dbReference type="PANTHER" id="PTHR30085">
    <property type="entry name" value="AMINO ACID ABC TRANSPORTER PERMEASE"/>
    <property type="match status" value="1"/>
</dbReference>
<keyword evidence="7" id="KW-1185">Reference proteome</keyword>
<evidence type="ECO:0000256" key="4">
    <source>
        <dbReference type="SAM" id="SignalP"/>
    </source>
</evidence>
<dbReference type="Proteomes" id="UP000196573">
    <property type="component" value="Unassembled WGS sequence"/>
</dbReference>
<keyword evidence="2" id="KW-0813">Transport</keyword>
<evidence type="ECO:0000313" key="6">
    <source>
        <dbReference type="EMBL" id="SMA46373.1"/>
    </source>
</evidence>
<dbReference type="EMBL" id="FWPT01000004">
    <property type="protein sequence ID" value="SMA46373.1"/>
    <property type="molecule type" value="Genomic_DNA"/>
</dbReference>
<evidence type="ECO:0000256" key="2">
    <source>
        <dbReference type="ARBA" id="ARBA00022448"/>
    </source>
</evidence>
<dbReference type="InterPro" id="IPR051455">
    <property type="entry name" value="Bact_solute-bind_prot3"/>
</dbReference>
<gene>
    <name evidence="6" type="primary">aapJ_2</name>
    <name evidence="6" type="ORF">EHSB41UT_02155</name>
</gene>
<evidence type="ECO:0000256" key="3">
    <source>
        <dbReference type="ARBA" id="ARBA00022729"/>
    </source>
</evidence>
<evidence type="ECO:0000256" key="1">
    <source>
        <dbReference type="ARBA" id="ARBA00010333"/>
    </source>
</evidence>
<dbReference type="Gene3D" id="3.40.190.10">
    <property type="entry name" value="Periplasmic binding protein-like II"/>
    <property type="match status" value="2"/>
</dbReference>
<feature type="chain" id="PRO_5011965079" evidence="4">
    <location>
        <begin position="24"/>
        <end position="339"/>
    </location>
</feature>
<dbReference type="SMART" id="SM00062">
    <property type="entry name" value="PBPb"/>
    <property type="match status" value="1"/>
</dbReference>
<name>A0A1X7ALT7_9GAMM</name>
<dbReference type="InterPro" id="IPR001638">
    <property type="entry name" value="Solute-binding_3/MltF_N"/>
</dbReference>
<sequence>MKSWKLLAASALGVALMAGNASASTLDTIKERGKLLCGSNGKTAGFSAPDANGKMAGFDVDFCRAISAAVFNDPDKVEYVPLTSKQRLTALQSGEIDVLSRTTTMTMSRDAGMGLSFAATTIYDGQGFMVAKKLGVTSAKELDGAAVCTRTGTNTELNMADFFNKNKMDYKPVVFEDRSEERAAFFSGRCDVMTADLTGLAGVRANAPGNPDDYAILPEVISKEPLSIAVRSDDAEWFSLVRWVTYALINAEEMGITAANVEKMKMSQDPAIQRLLGVNGNLGEKIGLSNDWAVRAIGAVGNYSEIFERNIGTNSPLKIERGINALWSDGGILYAAPVR</sequence>
<comment type="similarity">
    <text evidence="1">Belongs to the bacterial solute-binding protein 3 family.</text>
</comment>
<evidence type="ECO:0000259" key="5">
    <source>
        <dbReference type="SMART" id="SM00062"/>
    </source>
</evidence>
<dbReference type="AlphaFoldDB" id="A0A1X7ALT7"/>
<feature type="signal peptide" evidence="4">
    <location>
        <begin position="1"/>
        <end position="23"/>
    </location>
</feature>
<reference evidence="6 7" key="1">
    <citation type="submission" date="2017-03" db="EMBL/GenBank/DDBJ databases">
        <authorList>
            <person name="Afonso C.L."/>
            <person name="Miller P.J."/>
            <person name="Scott M.A."/>
            <person name="Spackman E."/>
            <person name="Goraichik I."/>
            <person name="Dimitrov K.M."/>
            <person name="Suarez D.L."/>
            <person name="Swayne D.E."/>
        </authorList>
    </citation>
    <scope>NUCLEOTIDE SEQUENCE [LARGE SCALE GENOMIC DNA]</scope>
    <source>
        <strain evidence="6">SB41UT1</strain>
    </source>
</reference>
<accession>A0A1X7ALT7</accession>
<organism evidence="6 7">
    <name type="scientific">Parendozoicomonas haliclonae</name>
    <dbReference type="NCBI Taxonomy" id="1960125"/>
    <lineage>
        <taxon>Bacteria</taxon>
        <taxon>Pseudomonadati</taxon>
        <taxon>Pseudomonadota</taxon>
        <taxon>Gammaproteobacteria</taxon>
        <taxon>Oceanospirillales</taxon>
        <taxon>Endozoicomonadaceae</taxon>
        <taxon>Parendozoicomonas</taxon>
    </lineage>
</organism>
<feature type="domain" description="Solute-binding protein family 3/N-terminal" evidence="5">
    <location>
        <begin position="34"/>
        <end position="264"/>
    </location>
</feature>
<dbReference type="OrthoDB" id="9777941at2"/>
<protein>
    <submittedName>
        <fullName evidence="6">General L-amino acid-binding periplasmic protein AapJ</fullName>
    </submittedName>
</protein>